<gene>
    <name evidence="1" type="ORF">HNP60_003767</name>
</gene>
<organism evidence="1 2">
    <name type="scientific">Sphingobium lignivorans</name>
    <dbReference type="NCBI Taxonomy" id="2735886"/>
    <lineage>
        <taxon>Bacteria</taxon>
        <taxon>Pseudomonadati</taxon>
        <taxon>Pseudomonadota</taxon>
        <taxon>Alphaproteobacteria</taxon>
        <taxon>Sphingomonadales</taxon>
        <taxon>Sphingomonadaceae</taxon>
        <taxon>Sphingobium</taxon>
    </lineage>
</organism>
<accession>A0ABR6NKJ2</accession>
<evidence type="ECO:0000313" key="1">
    <source>
        <dbReference type="EMBL" id="MBB5987793.1"/>
    </source>
</evidence>
<comment type="caution">
    <text evidence="1">The sequence shown here is derived from an EMBL/GenBank/DDBJ whole genome shotgun (WGS) entry which is preliminary data.</text>
</comment>
<dbReference type="Proteomes" id="UP001138540">
    <property type="component" value="Unassembled WGS sequence"/>
</dbReference>
<name>A0ABR6NKJ2_9SPHN</name>
<proteinExistence type="predicted"/>
<reference evidence="1 2" key="1">
    <citation type="submission" date="2020-08" db="EMBL/GenBank/DDBJ databases">
        <title>Exploring microbial biodiversity for novel pathways involved in the catabolism of aromatic compounds derived from lignin.</title>
        <authorList>
            <person name="Elkins J."/>
        </authorList>
    </citation>
    <scope>NUCLEOTIDE SEQUENCE [LARGE SCALE GENOMIC DNA]</scope>
    <source>
        <strain evidence="1 2">B1D3A</strain>
    </source>
</reference>
<dbReference type="RefSeq" id="WP_184156441.1">
    <property type="nucleotide sequence ID" value="NZ_JACHKA010000001.1"/>
</dbReference>
<protein>
    <submittedName>
        <fullName evidence="1">Uncharacterized protein</fullName>
    </submittedName>
</protein>
<evidence type="ECO:0000313" key="2">
    <source>
        <dbReference type="Proteomes" id="UP001138540"/>
    </source>
</evidence>
<keyword evidence="2" id="KW-1185">Reference proteome</keyword>
<sequence length="48" mass="5077">MRARRADRGAAGPDDCGDKACRPACGADLFAAVASSDCAILSQRYERM</sequence>
<dbReference type="EMBL" id="JACHKA010000001">
    <property type="protein sequence ID" value="MBB5987793.1"/>
    <property type="molecule type" value="Genomic_DNA"/>
</dbReference>